<keyword evidence="3" id="KW-0813">Transport</keyword>
<sequence length="230" mass="24804">MEFLPKGRLDAFADGVLAIVITLLVLDLSIPAVTESLTHALVSQWSVFLAYIISFAFVGSVWISHSSITALMKQESPRSYRLTLLMLFFVSLIPFTTKLMAFYLSHPPTIPGFGGTDLVSALTAINGITRSALSAPVTVYGLDLLAASVTLNAIMKSAVRTPGMLIDESAKHELVAIQGRQQVGVYVLIATLVCGLFLPIVAVAGYIVVSIVFFITPTISFAQEKWRKPG</sequence>
<dbReference type="GO" id="GO:0005267">
    <property type="term" value="F:potassium channel activity"/>
    <property type="evidence" value="ECO:0007669"/>
    <property type="project" value="UniProtKB-KW"/>
</dbReference>
<dbReference type="PANTHER" id="PTHR31462">
    <property type="entry name" value="ENDOSOMAL/LYSOSOMAL POTASSIUM CHANNEL TMEM175"/>
    <property type="match status" value="1"/>
</dbReference>
<evidence type="ECO:0000256" key="11">
    <source>
        <dbReference type="ARBA" id="ARBA00023303"/>
    </source>
</evidence>
<comment type="catalytic activity">
    <reaction evidence="12">
        <text>K(+)(in) = K(+)(out)</text>
        <dbReference type="Rhea" id="RHEA:29463"/>
        <dbReference type="ChEBI" id="CHEBI:29103"/>
    </reaction>
</comment>
<evidence type="ECO:0000256" key="13">
    <source>
        <dbReference type="SAM" id="Phobius"/>
    </source>
</evidence>
<accession>A0A0W8F3C2</accession>
<dbReference type="AlphaFoldDB" id="A0A0W8F3C2"/>
<keyword evidence="7" id="KW-0630">Potassium</keyword>
<dbReference type="GO" id="GO:0015252">
    <property type="term" value="F:proton channel activity"/>
    <property type="evidence" value="ECO:0007669"/>
    <property type="project" value="InterPro"/>
</dbReference>
<evidence type="ECO:0000256" key="7">
    <source>
        <dbReference type="ARBA" id="ARBA00022958"/>
    </source>
</evidence>
<proteinExistence type="inferred from homology"/>
<dbReference type="GO" id="GO:0016020">
    <property type="term" value="C:membrane"/>
    <property type="evidence" value="ECO:0007669"/>
    <property type="project" value="UniProtKB-SubCell"/>
</dbReference>
<keyword evidence="10 13" id="KW-0472">Membrane</keyword>
<comment type="subcellular location">
    <subcellularLocation>
        <location evidence="1">Membrane</location>
        <topology evidence="1">Multi-pass membrane protein</topology>
    </subcellularLocation>
</comment>
<evidence type="ECO:0000256" key="1">
    <source>
        <dbReference type="ARBA" id="ARBA00004141"/>
    </source>
</evidence>
<reference evidence="14" key="1">
    <citation type="journal article" date="2015" name="Proc. Natl. Acad. Sci. U.S.A.">
        <title>Networks of energetic and metabolic interactions define dynamics in microbial communities.</title>
        <authorList>
            <person name="Embree M."/>
            <person name="Liu J.K."/>
            <person name="Al-Bassam M.M."/>
            <person name="Zengler K."/>
        </authorList>
    </citation>
    <scope>NUCLEOTIDE SEQUENCE</scope>
</reference>
<evidence type="ECO:0000256" key="6">
    <source>
        <dbReference type="ARBA" id="ARBA00022826"/>
    </source>
</evidence>
<organism evidence="14">
    <name type="scientific">hydrocarbon metagenome</name>
    <dbReference type="NCBI Taxonomy" id="938273"/>
    <lineage>
        <taxon>unclassified sequences</taxon>
        <taxon>metagenomes</taxon>
        <taxon>ecological metagenomes</taxon>
    </lineage>
</organism>
<evidence type="ECO:0000256" key="8">
    <source>
        <dbReference type="ARBA" id="ARBA00022989"/>
    </source>
</evidence>
<gene>
    <name evidence="14" type="ORF">ASZ90_015001</name>
</gene>
<feature type="transmembrane region" description="Helical" evidence="13">
    <location>
        <begin position="185"/>
        <end position="215"/>
    </location>
</feature>
<evidence type="ECO:0000256" key="9">
    <source>
        <dbReference type="ARBA" id="ARBA00023065"/>
    </source>
</evidence>
<protein>
    <submittedName>
        <fullName evidence="14">Integral membrane protein</fullName>
    </submittedName>
</protein>
<dbReference type="EMBL" id="LNQE01001562">
    <property type="protein sequence ID" value="KUG15343.1"/>
    <property type="molecule type" value="Genomic_DNA"/>
</dbReference>
<feature type="transmembrane region" description="Helical" evidence="13">
    <location>
        <begin position="84"/>
        <end position="104"/>
    </location>
</feature>
<evidence type="ECO:0000313" key="14">
    <source>
        <dbReference type="EMBL" id="KUG15343.1"/>
    </source>
</evidence>
<evidence type="ECO:0000256" key="4">
    <source>
        <dbReference type="ARBA" id="ARBA00022538"/>
    </source>
</evidence>
<feature type="transmembrane region" description="Helical" evidence="13">
    <location>
        <begin position="12"/>
        <end position="33"/>
    </location>
</feature>
<evidence type="ECO:0000256" key="3">
    <source>
        <dbReference type="ARBA" id="ARBA00022448"/>
    </source>
</evidence>
<evidence type="ECO:0000256" key="12">
    <source>
        <dbReference type="ARBA" id="ARBA00034430"/>
    </source>
</evidence>
<keyword evidence="8 13" id="KW-1133">Transmembrane helix</keyword>
<name>A0A0W8F3C2_9ZZZZ</name>
<evidence type="ECO:0000256" key="2">
    <source>
        <dbReference type="ARBA" id="ARBA00006920"/>
    </source>
</evidence>
<comment type="caution">
    <text evidence="14">The sequence shown here is derived from an EMBL/GenBank/DDBJ whole genome shotgun (WGS) entry which is preliminary data.</text>
</comment>
<keyword evidence="5 13" id="KW-0812">Transmembrane</keyword>
<dbReference type="InterPro" id="IPR010617">
    <property type="entry name" value="TMEM175-like"/>
</dbReference>
<keyword evidence="4" id="KW-0633">Potassium transport</keyword>
<dbReference type="Pfam" id="PF06736">
    <property type="entry name" value="TMEM175"/>
    <property type="match status" value="1"/>
</dbReference>
<dbReference type="PANTHER" id="PTHR31462:SF5">
    <property type="entry name" value="ENDOSOMAL_LYSOSOMAL PROTON CHANNEL TMEM175"/>
    <property type="match status" value="1"/>
</dbReference>
<comment type="similarity">
    <text evidence="2">Belongs to the TMEM175 family.</text>
</comment>
<feature type="transmembrane region" description="Helical" evidence="13">
    <location>
        <begin position="45"/>
        <end position="63"/>
    </location>
</feature>
<keyword evidence="9" id="KW-0406">Ion transport</keyword>
<evidence type="ECO:0000256" key="10">
    <source>
        <dbReference type="ARBA" id="ARBA00023136"/>
    </source>
</evidence>
<keyword evidence="6" id="KW-0631">Potassium channel</keyword>
<evidence type="ECO:0000256" key="5">
    <source>
        <dbReference type="ARBA" id="ARBA00022692"/>
    </source>
</evidence>
<keyword evidence="11" id="KW-0407">Ion channel</keyword>